<dbReference type="OMA" id="QGLYQTK"/>
<dbReference type="FunCoup" id="E5A3J0">
    <property type="interactions" value="62"/>
</dbReference>
<dbReference type="EMBL" id="FP929133">
    <property type="protein sequence ID" value="CBX98203.1"/>
    <property type="molecule type" value="Genomic_DNA"/>
</dbReference>
<keyword evidence="5" id="KW-1185">Reference proteome</keyword>
<dbReference type="OrthoDB" id="242766at2759"/>
<dbReference type="PANTHER" id="PTHR16255">
    <property type="entry name" value="REQUIRED FOR MEIOTIC NUCLEAR DIVISION PROTEIN 1 HOMOLOG"/>
    <property type="match status" value="1"/>
</dbReference>
<evidence type="ECO:0000259" key="3">
    <source>
        <dbReference type="Pfam" id="PF02582"/>
    </source>
</evidence>
<protein>
    <recommendedName>
        <fullName evidence="3">DUF155 domain-containing protein</fullName>
    </recommendedName>
</protein>
<evidence type="ECO:0000256" key="2">
    <source>
        <dbReference type="SAM" id="MobiDB-lite"/>
    </source>
</evidence>
<gene>
    <name evidence="4" type="ORF">LEMA_P096120.1</name>
</gene>
<accession>E5A3J0</accession>
<dbReference type="GeneID" id="13286140"/>
<dbReference type="Pfam" id="PF02582">
    <property type="entry name" value="DUF155"/>
    <property type="match status" value="1"/>
</dbReference>
<dbReference type="GO" id="GO:0070131">
    <property type="term" value="P:positive regulation of mitochondrial translation"/>
    <property type="evidence" value="ECO:0007669"/>
    <property type="project" value="TreeGrafter"/>
</dbReference>
<dbReference type="InParanoid" id="E5A3J0"/>
<dbReference type="GO" id="GO:0005739">
    <property type="term" value="C:mitochondrion"/>
    <property type="evidence" value="ECO:0007669"/>
    <property type="project" value="UniProtKB-ARBA"/>
</dbReference>
<reference evidence="5" key="1">
    <citation type="journal article" date="2011" name="Nat. Commun.">
        <title>Effector diversification within compartments of the Leptosphaeria maculans genome affected by Repeat-Induced Point mutations.</title>
        <authorList>
            <person name="Rouxel T."/>
            <person name="Grandaubert J."/>
            <person name="Hane J.K."/>
            <person name="Hoede C."/>
            <person name="van de Wouw A.P."/>
            <person name="Couloux A."/>
            <person name="Dominguez V."/>
            <person name="Anthouard V."/>
            <person name="Bally P."/>
            <person name="Bourras S."/>
            <person name="Cozijnsen A.J."/>
            <person name="Ciuffetti L.M."/>
            <person name="Degrave A."/>
            <person name="Dilmaghani A."/>
            <person name="Duret L."/>
            <person name="Fudal I."/>
            <person name="Goodwin S.B."/>
            <person name="Gout L."/>
            <person name="Glaser N."/>
            <person name="Linglin J."/>
            <person name="Kema G.H.J."/>
            <person name="Lapalu N."/>
            <person name="Lawrence C.B."/>
            <person name="May K."/>
            <person name="Meyer M."/>
            <person name="Ollivier B."/>
            <person name="Poulain J."/>
            <person name="Schoch C.L."/>
            <person name="Simon A."/>
            <person name="Spatafora J.W."/>
            <person name="Stachowiak A."/>
            <person name="Turgeon B.G."/>
            <person name="Tyler B.M."/>
            <person name="Vincent D."/>
            <person name="Weissenbach J."/>
            <person name="Amselem J."/>
            <person name="Quesneville H."/>
            <person name="Oliver R.P."/>
            <person name="Wincker P."/>
            <person name="Balesdent M.-H."/>
            <person name="Howlett B.J."/>
        </authorList>
    </citation>
    <scope>NUCLEOTIDE SEQUENCE [LARGE SCALE GENOMIC DNA]</scope>
    <source>
        <strain evidence="5">JN3 / isolate v23.1.3 / race Av1-4-5-6-7-8</strain>
    </source>
</reference>
<evidence type="ECO:0000256" key="1">
    <source>
        <dbReference type="ARBA" id="ARBA00008306"/>
    </source>
</evidence>
<organism evidence="5">
    <name type="scientific">Leptosphaeria maculans (strain JN3 / isolate v23.1.3 / race Av1-4-5-6-7-8)</name>
    <name type="common">Blackleg fungus</name>
    <name type="synonym">Phoma lingam</name>
    <dbReference type="NCBI Taxonomy" id="985895"/>
    <lineage>
        <taxon>Eukaryota</taxon>
        <taxon>Fungi</taxon>
        <taxon>Dikarya</taxon>
        <taxon>Ascomycota</taxon>
        <taxon>Pezizomycotina</taxon>
        <taxon>Dothideomycetes</taxon>
        <taxon>Pleosporomycetidae</taxon>
        <taxon>Pleosporales</taxon>
        <taxon>Pleosporineae</taxon>
        <taxon>Leptosphaeriaceae</taxon>
        <taxon>Plenodomus</taxon>
        <taxon>Plenodomus lingam/Leptosphaeria maculans species complex</taxon>
    </lineage>
</organism>
<dbReference type="PANTHER" id="PTHR16255:SF1">
    <property type="entry name" value="REQUIRED FOR MEIOTIC NUCLEAR DIVISION PROTEIN 1 HOMOLOG"/>
    <property type="match status" value="1"/>
</dbReference>
<dbReference type="Proteomes" id="UP000002668">
    <property type="component" value="Genome"/>
</dbReference>
<dbReference type="InterPro" id="IPR003734">
    <property type="entry name" value="DUF155"/>
</dbReference>
<comment type="similarity">
    <text evidence="1">Belongs to the RMD1/sif2 family.</text>
</comment>
<feature type="compositionally biased region" description="Low complexity" evidence="2">
    <location>
        <begin position="266"/>
        <end position="282"/>
    </location>
</feature>
<proteinExistence type="inferred from homology"/>
<dbReference type="eggNOG" id="KOG2861">
    <property type="taxonomic scope" value="Eukaryota"/>
</dbReference>
<evidence type="ECO:0000313" key="5">
    <source>
        <dbReference type="Proteomes" id="UP000002668"/>
    </source>
</evidence>
<feature type="compositionally biased region" description="Basic residues" evidence="2">
    <location>
        <begin position="86"/>
        <end position="95"/>
    </location>
</feature>
<dbReference type="InterPro" id="IPR051624">
    <property type="entry name" value="RMD1/Sad1-interacting"/>
</dbReference>
<feature type="region of interest" description="Disordered" evidence="2">
    <location>
        <begin position="67"/>
        <end position="96"/>
    </location>
</feature>
<evidence type="ECO:0000313" key="4">
    <source>
        <dbReference type="EMBL" id="CBX98203.1"/>
    </source>
</evidence>
<feature type="domain" description="DUF155" evidence="3">
    <location>
        <begin position="190"/>
        <end position="414"/>
    </location>
</feature>
<dbReference type="HOGENOM" id="CLU_011220_0_1_1"/>
<name>E5A3J0_LEPMJ</name>
<dbReference type="VEuPathDB" id="FungiDB:LEMA_P096120.1"/>
<sequence length="503" mass="55922">MALLRHAPLYVSTRLARLTRLVAFPHNIAGPLWSTCRPRPPTISASATAIRPLSAAASRLGRKVEVAQQQDVSDNDELAKESQLQHGRKGARKIAGKTSSLRSIAVEAQNARNFVVKSRGGTRFIDPDAETKTVTAYCAAEIYDLSTAARLVKAQGYDLDPYQTGLFPQVIHVQISEKPSEVKDYQQGDIFIFPSGTVVAWNVREREALKFINQILPPAAEGSHLDLLETEDLDYLEDPSKETSQVVGDTIVLGTKAEPADHHPSDPSSPSHPNTTNTSPTTILHPTPPDQRHEVDTILAKIAFSSGLARSTKLAVLETLLSNYQHSTRDIPTMLASSQPTSLPKRTKAPFTRSFILRKTGELLSIRAQLNLYSELTDSMPDIFWDSRHELGLGEYYDQVGRALDVGVRIKVLNDKIGFAQEIAAVLREQLSEKHGLRLEWAIIALIAVEVVLEFYRHWVERVERDDPGSVEALLRQYLTKVMREEDEETKEKASVTTTKNQI</sequence>
<dbReference type="AlphaFoldDB" id="E5A3J0"/>
<feature type="region of interest" description="Disordered" evidence="2">
    <location>
        <begin position="257"/>
        <end position="291"/>
    </location>
</feature>